<dbReference type="EMBL" id="JARBHB010000007">
    <property type="protein sequence ID" value="KAJ8880112.1"/>
    <property type="molecule type" value="Genomic_DNA"/>
</dbReference>
<protein>
    <submittedName>
        <fullName evidence="1">Uncharacterized protein</fullName>
    </submittedName>
</protein>
<name>A0ABQ9H740_9NEOP</name>
<reference evidence="1 2" key="1">
    <citation type="submission" date="2023-02" db="EMBL/GenBank/DDBJ databases">
        <title>LHISI_Scaffold_Assembly.</title>
        <authorList>
            <person name="Stuart O.P."/>
            <person name="Cleave R."/>
            <person name="Magrath M.J.L."/>
            <person name="Mikheyev A.S."/>
        </authorList>
    </citation>
    <scope>NUCLEOTIDE SEQUENCE [LARGE SCALE GENOMIC DNA]</scope>
    <source>
        <strain evidence="1">Daus_M_001</strain>
        <tissue evidence="1">Leg muscle</tissue>
    </source>
</reference>
<evidence type="ECO:0000313" key="2">
    <source>
        <dbReference type="Proteomes" id="UP001159363"/>
    </source>
</evidence>
<dbReference type="Proteomes" id="UP001159363">
    <property type="component" value="Chromosome 6"/>
</dbReference>
<organism evidence="1 2">
    <name type="scientific">Dryococelus australis</name>
    <dbReference type="NCBI Taxonomy" id="614101"/>
    <lineage>
        <taxon>Eukaryota</taxon>
        <taxon>Metazoa</taxon>
        <taxon>Ecdysozoa</taxon>
        <taxon>Arthropoda</taxon>
        <taxon>Hexapoda</taxon>
        <taxon>Insecta</taxon>
        <taxon>Pterygota</taxon>
        <taxon>Neoptera</taxon>
        <taxon>Polyneoptera</taxon>
        <taxon>Phasmatodea</taxon>
        <taxon>Verophasmatodea</taxon>
        <taxon>Anareolatae</taxon>
        <taxon>Phasmatidae</taxon>
        <taxon>Eurycanthinae</taxon>
        <taxon>Dryococelus</taxon>
    </lineage>
</organism>
<sequence length="159" mass="18558">MMLPQVSSSLKLHIMMQPLMSSSPYILKLHIVIVVQSQVYYPYCPNVLILSVSISHISHPIFRPWYQGRRKHNFQNHWYADYPSLHYDVQVRIDQVNNCTALKAITTSDLFLAHKGLAFRANTNNKGNFHQLLLLREYDIPELKNFTQKKPFTSSDIQN</sequence>
<evidence type="ECO:0000313" key="1">
    <source>
        <dbReference type="EMBL" id="KAJ8880112.1"/>
    </source>
</evidence>
<proteinExistence type="predicted"/>
<accession>A0ABQ9H740</accession>
<gene>
    <name evidence="1" type="ORF">PR048_020735</name>
</gene>
<keyword evidence="2" id="KW-1185">Reference proteome</keyword>
<comment type="caution">
    <text evidence="1">The sequence shown here is derived from an EMBL/GenBank/DDBJ whole genome shotgun (WGS) entry which is preliminary data.</text>
</comment>